<dbReference type="CTD" id="219621"/>
<proteinExistence type="predicted"/>
<dbReference type="RefSeq" id="XP_031416872.1">
    <property type="nucleotide sequence ID" value="XM_031561012.2"/>
</dbReference>
<dbReference type="GeneID" id="105910506"/>
<dbReference type="OrthoDB" id="2126027at2759"/>
<dbReference type="PANTHER" id="PTHR28457:SF3">
    <property type="entry name" value="CILIARY-ASSOCIATED CALCIUM-BINDING COILED-COIL PROTEIN 1"/>
    <property type="match status" value="1"/>
</dbReference>
<protein>
    <submittedName>
        <fullName evidence="3">Ciliary-associated calcium-binding coiled-coil protein 1</fullName>
    </submittedName>
</protein>
<dbReference type="InterPro" id="IPR032727">
    <property type="entry name" value="CLAMP"/>
</dbReference>
<keyword evidence="2" id="KW-1185">Reference proteome</keyword>
<evidence type="ECO:0000256" key="1">
    <source>
        <dbReference type="SAM" id="MobiDB-lite"/>
    </source>
</evidence>
<feature type="compositionally biased region" description="Acidic residues" evidence="1">
    <location>
        <begin position="251"/>
        <end position="267"/>
    </location>
</feature>
<dbReference type="Pfam" id="PF14769">
    <property type="entry name" value="CLAMP"/>
    <property type="match status" value="1"/>
</dbReference>
<feature type="region of interest" description="Disordered" evidence="1">
    <location>
        <begin position="212"/>
        <end position="268"/>
    </location>
</feature>
<gene>
    <name evidence="3" type="primary">cabcoco1</name>
</gene>
<name>A0A6P8F159_CLUHA</name>
<accession>A0A6P8F159</accession>
<dbReference type="AlphaFoldDB" id="A0A6P8F159"/>
<sequence length="313" mass="35423">MAARDRIKSAESKKKEVEEVIVAPPVPQWTLLTLGQISILRELTVDEVQLQFEDFLLFKNQQTCLKEAALLDYFVSGFWWTKEMHFSSEQTSFVMALLQSSIDNISENQMSFVENFTEFGKTLIDLRKTPSADGDPPFLDIGQAKAITDYFTSSLFQHYSMYEFLFGQSRDKKLLGMERSIEVIGAAEFVAPLEEGMPVDVFQHYLAPAQTATPKEAVRERREEDVKEEGVEETGGSDEQKGGGGGGGQGDTEEKEAREEDEEEYSVEEVREVLGEMAKEMMGNLQAEFAEKLRIQEETYTARIERLKSVSSK</sequence>
<feature type="compositionally biased region" description="Basic and acidic residues" evidence="1">
    <location>
        <begin position="216"/>
        <end position="229"/>
    </location>
</feature>
<evidence type="ECO:0000313" key="3">
    <source>
        <dbReference type="RefSeq" id="XP_031416872.1"/>
    </source>
</evidence>
<dbReference type="PANTHER" id="PTHR28457">
    <property type="entry name" value="COILED-COIL DOMAIN-CONTAINING PROTEIN 189"/>
    <property type="match status" value="1"/>
</dbReference>
<dbReference type="Proteomes" id="UP000515152">
    <property type="component" value="Chromosome 23"/>
</dbReference>
<reference evidence="3" key="1">
    <citation type="submission" date="2025-08" db="UniProtKB">
        <authorList>
            <consortium name="RefSeq"/>
        </authorList>
    </citation>
    <scope>IDENTIFICATION</scope>
</reference>
<organism evidence="2 3">
    <name type="scientific">Clupea harengus</name>
    <name type="common">Atlantic herring</name>
    <dbReference type="NCBI Taxonomy" id="7950"/>
    <lineage>
        <taxon>Eukaryota</taxon>
        <taxon>Metazoa</taxon>
        <taxon>Chordata</taxon>
        <taxon>Craniata</taxon>
        <taxon>Vertebrata</taxon>
        <taxon>Euteleostomi</taxon>
        <taxon>Actinopterygii</taxon>
        <taxon>Neopterygii</taxon>
        <taxon>Teleostei</taxon>
        <taxon>Clupei</taxon>
        <taxon>Clupeiformes</taxon>
        <taxon>Clupeoidei</taxon>
        <taxon>Clupeidae</taxon>
        <taxon>Clupea</taxon>
    </lineage>
</organism>
<dbReference type="KEGG" id="char:105910506"/>
<evidence type="ECO:0000313" key="2">
    <source>
        <dbReference type="Proteomes" id="UP000515152"/>
    </source>
</evidence>